<comment type="caution">
    <text evidence="2">The sequence shown here is derived from an EMBL/GenBank/DDBJ whole genome shotgun (WGS) entry which is preliminary data.</text>
</comment>
<keyword evidence="3" id="KW-1185">Reference proteome</keyword>
<dbReference type="Gene3D" id="2.60.40.10">
    <property type="entry name" value="Immunoglobulins"/>
    <property type="match status" value="1"/>
</dbReference>
<sequence>MSLSLGQDVLKMLGAPKQEMSVGVDDFKVRGIGSSETTDSISLTWTANDYGLNVDYSISVQPQPASANIRGGTVNGLQPGTTYTFTITSTIPAYSVYAQREVTETYTATTGGLDSSVGKGLAPWPRGRWFESQPSTVRAPIGWVGVSII</sequence>
<gene>
    <name evidence="2" type="ORF">ElyMa_001635600</name>
</gene>
<dbReference type="Pfam" id="PF00041">
    <property type="entry name" value="fn3"/>
    <property type="match status" value="1"/>
</dbReference>
<accession>A0AAV4JQN7</accession>
<proteinExistence type="predicted"/>
<dbReference type="EMBL" id="BMAT01003309">
    <property type="protein sequence ID" value="GFS23262.1"/>
    <property type="molecule type" value="Genomic_DNA"/>
</dbReference>
<name>A0AAV4JQN7_9GAST</name>
<evidence type="ECO:0000259" key="1">
    <source>
        <dbReference type="Pfam" id="PF00041"/>
    </source>
</evidence>
<dbReference type="InterPro" id="IPR036116">
    <property type="entry name" value="FN3_sf"/>
</dbReference>
<organism evidence="2 3">
    <name type="scientific">Elysia marginata</name>
    <dbReference type="NCBI Taxonomy" id="1093978"/>
    <lineage>
        <taxon>Eukaryota</taxon>
        <taxon>Metazoa</taxon>
        <taxon>Spiralia</taxon>
        <taxon>Lophotrochozoa</taxon>
        <taxon>Mollusca</taxon>
        <taxon>Gastropoda</taxon>
        <taxon>Heterobranchia</taxon>
        <taxon>Euthyneura</taxon>
        <taxon>Panpulmonata</taxon>
        <taxon>Sacoglossa</taxon>
        <taxon>Placobranchoidea</taxon>
        <taxon>Plakobranchidae</taxon>
        <taxon>Elysia</taxon>
    </lineage>
</organism>
<dbReference type="SUPFAM" id="SSF49265">
    <property type="entry name" value="Fibronectin type III"/>
    <property type="match status" value="1"/>
</dbReference>
<dbReference type="InterPro" id="IPR003961">
    <property type="entry name" value="FN3_dom"/>
</dbReference>
<reference evidence="2 3" key="1">
    <citation type="journal article" date="2021" name="Elife">
        <title>Chloroplast acquisition without the gene transfer in kleptoplastic sea slugs, Plakobranchus ocellatus.</title>
        <authorList>
            <person name="Maeda T."/>
            <person name="Takahashi S."/>
            <person name="Yoshida T."/>
            <person name="Shimamura S."/>
            <person name="Takaki Y."/>
            <person name="Nagai Y."/>
            <person name="Toyoda A."/>
            <person name="Suzuki Y."/>
            <person name="Arimoto A."/>
            <person name="Ishii H."/>
            <person name="Satoh N."/>
            <person name="Nishiyama T."/>
            <person name="Hasebe M."/>
            <person name="Maruyama T."/>
            <person name="Minagawa J."/>
            <person name="Obokata J."/>
            <person name="Shigenobu S."/>
        </authorList>
    </citation>
    <scope>NUCLEOTIDE SEQUENCE [LARGE SCALE GENOMIC DNA]</scope>
</reference>
<dbReference type="Proteomes" id="UP000762676">
    <property type="component" value="Unassembled WGS sequence"/>
</dbReference>
<evidence type="ECO:0000313" key="2">
    <source>
        <dbReference type="EMBL" id="GFS23262.1"/>
    </source>
</evidence>
<protein>
    <recommendedName>
        <fullName evidence="1">Fibronectin type-III domain-containing protein</fullName>
    </recommendedName>
</protein>
<dbReference type="AlphaFoldDB" id="A0AAV4JQN7"/>
<evidence type="ECO:0000313" key="3">
    <source>
        <dbReference type="Proteomes" id="UP000762676"/>
    </source>
</evidence>
<dbReference type="InterPro" id="IPR013783">
    <property type="entry name" value="Ig-like_fold"/>
</dbReference>
<feature type="domain" description="Fibronectin type-III" evidence="1">
    <location>
        <begin position="35"/>
        <end position="89"/>
    </location>
</feature>